<dbReference type="RefSeq" id="WP_344930424.1">
    <property type="nucleotide sequence ID" value="NZ_BAABCW010000025.1"/>
</dbReference>
<organism evidence="1 2">
    <name type="scientific">Aquimarina addita</name>
    <dbReference type="NCBI Taxonomy" id="870485"/>
    <lineage>
        <taxon>Bacteria</taxon>
        <taxon>Pseudomonadati</taxon>
        <taxon>Bacteroidota</taxon>
        <taxon>Flavobacteriia</taxon>
        <taxon>Flavobacteriales</taxon>
        <taxon>Flavobacteriaceae</taxon>
        <taxon>Aquimarina</taxon>
    </lineage>
</organism>
<protein>
    <submittedName>
        <fullName evidence="1">Uncharacterized protein</fullName>
    </submittedName>
</protein>
<dbReference type="EMBL" id="BAABCW010000025">
    <property type="protein sequence ID" value="GAA3521211.1"/>
    <property type="molecule type" value="Genomic_DNA"/>
</dbReference>
<evidence type="ECO:0000313" key="1">
    <source>
        <dbReference type="EMBL" id="GAA3521211.1"/>
    </source>
</evidence>
<name>A0ABP6UW71_9FLAO</name>
<keyword evidence="2" id="KW-1185">Reference proteome</keyword>
<dbReference type="Proteomes" id="UP001500459">
    <property type="component" value="Unassembled WGS sequence"/>
</dbReference>
<evidence type="ECO:0000313" key="2">
    <source>
        <dbReference type="Proteomes" id="UP001500459"/>
    </source>
</evidence>
<dbReference type="SUPFAM" id="SSF52540">
    <property type="entry name" value="P-loop containing nucleoside triphosphate hydrolases"/>
    <property type="match status" value="1"/>
</dbReference>
<sequence>MVEHIEKIKQELEKIVKDQLLPDLLAPVEKQERFLEEVLKIQHTIAILETSKQKNEILDTFIAYKQQLSGIVILYFDTLQKENTNLHFVKYLQSLETYINTQADVLTVVQHKDRFYAIPSDSRNVKISKFFKRTLFKCSKIPLRISNIFRKTKKPIHFWSQKVPVKGITSYFYKNTVILRLQSIIDVTFKNIAATTEDSWKLDTLIDDKIINFLESETPLELTENLFQIDKMLDVLANTKRDIKNILDAVLDTVFIDYQNALSKAGTFELANDQFVISKVDEKRVAIEKNIQKKYDSWNYTFSVLRDDWDIDLEIYNLVFKTYRHYDKLNAEVSQRANTIIKQLDVIRKYQNDVLKHIDEAKDNEHLKSNISEEIEKLSSVFETKVLSKVNQEIAGMELTSVITNFESSLQGLLAKVSTKRAISKEIDFQKPGSSSAINYISPYELINYESWPSFLEKINAAKVAMSLKFDDTIQTVNELGQIAEFNLESSLALLEEEISDANPKTVALEGIQRNLDKLDTLTLTVQSFQDDLQELLTESLDKFTKRMISFTENENILEIKLMIAKAISVEKSKAIKQKIKSSIIYAVPIAITFSKQIYTKSTEFVLAKMAKLGLLKNSGAITSELSDFLMEAERSVDKLPFVYQRLFRSETLHNEAFFIGNEKAVETIHTAYSTWKKDRFITVVIIGEKGAGKTSLFHYFKQKNEELPEVLMLSVDETIYTAEQLFEFLSISFSKELKSLEEWVSFLNTGRQRFVFLENLQSLYFRKIKGFEALHTLSELISLTYKNVFWVCTCAKYAYQYLDKSISLSDQFTHRIDVDDMDSKTLTDALVKRHKVSGYNLYFEEPPKEFLNKKYQKATEAEQQKILQAEFYVDLYKISKSNFKIAFMYWLRSATSVSGSTIHMRSLKNIDLSFIENLAASRLFILNGILQHEQLKIDHISSISGLDLAQTKRIVNSLYEIGLLTVDREYYTINTLLYRQIVTLLKSKNFLH</sequence>
<proteinExistence type="predicted"/>
<accession>A0ABP6UW71</accession>
<comment type="caution">
    <text evidence="1">The sequence shown here is derived from an EMBL/GenBank/DDBJ whole genome shotgun (WGS) entry which is preliminary data.</text>
</comment>
<dbReference type="InterPro" id="IPR027417">
    <property type="entry name" value="P-loop_NTPase"/>
</dbReference>
<gene>
    <name evidence="1" type="ORF">GCM10022393_39470</name>
</gene>
<reference evidence="2" key="1">
    <citation type="journal article" date="2019" name="Int. J. Syst. Evol. Microbiol.">
        <title>The Global Catalogue of Microorganisms (GCM) 10K type strain sequencing project: providing services to taxonomists for standard genome sequencing and annotation.</title>
        <authorList>
            <consortium name="The Broad Institute Genomics Platform"/>
            <consortium name="The Broad Institute Genome Sequencing Center for Infectious Disease"/>
            <person name="Wu L."/>
            <person name="Ma J."/>
        </authorList>
    </citation>
    <scope>NUCLEOTIDE SEQUENCE [LARGE SCALE GENOMIC DNA]</scope>
    <source>
        <strain evidence="2">JCM 17106</strain>
    </source>
</reference>
<dbReference type="Gene3D" id="3.40.50.300">
    <property type="entry name" value="P-loop containing nucleotide triphosphate hydrolases"/>
    <property type="match status" value="1"/>
</dbReference>